<sequence>MCTTHLLVAHDWVAADVGITDVLPGACLVCGSRLGVRYPSGWLCAVCEWRLGDVPDFELAPPRVDVVYYVRYRDRVKIGTSGNPRMRLTAIPHDEVLAFERGGRPLEQRRHAQFADARMEATEWFHLQDALLAHIREVAAGVDDPWHRYDRWVSAELARHA</sequence>
<gene>
    <name evidence="1" type="ORF">EDM22_11095</name>
</gene>
<comment type="caution">
    <text evidence="1">The sequence shown here is derived from an EMBL/GenBank/DDBJ whole genome shotgun (WGS) entry which is preliminary data.</text>
</comment>
<proteinExistence type="predicted"/>
<organism evidence="1 2">
    <name type="scientific">Agromyces tardus</name>
    <dbReference type="NCBI Taxonomy" id="2583849"/>
    <lineage>
        <taxon>Bacteria</taxon>
        <taxon>Bacillati</taxon>
        <taxon>Actinomycetota</taxon>
        <taxon>Actinomycetes</taxon>
        <taxon>Micrococcales</taxon>
        <taxon>Microbacteriaceae</taxon>
        <taxon>Agromyces</taxon>
    </lineage>
</organism>
<dbReference type="OrthoDB" id="5106355at2"/>
<name>A0A3M8AAX5_9MICO</name>
<reference evidence="1 2" key="1">
    <citation type="submission" date="2018-10" db="EMBL/GenBank/DDBJ databases">
        <title>Isolation, diversity and antibacterial activity of antinobacteria from the wheat rhizosphere soil.</title>
        <authorList>
            <person name="Sun T."/>
        </authorList>
    </citation>
    <scope>NUCLEOTIDE SEQUENCE [LARGE SCALE GENOMIC DNA]</scope>
    <source>
        <strain evidence="1 2">SJ-23</strain>
    </source>
</reference>
<dbReference type="Proteomes" id="UP000275048">
    <property type="component" value="Unassembled WGS sequence"/>
</dbReference>
<dbReference type="AlphaFoldDB" id="A0A3M8AAX5"/>
<evidence type="ECO:0000313" key="2">
    <source>
        <dbReference type="Proteomes" id="UP000275048"/>
    </source>
</evidence>
<dbReference type="EMBL" id="RHHB01000020">
    <property type="protein sequence ID" value="RNB48399.1"/>
    <property type="molecule type" value="Genomic_DNA"/>
</dbReference>
<keyword evidence="2" id="KW-1185">Reference proteome</keyword>
<protein>
    <submittedName>
        <fullName evidence="1">GIY-YIG nuclease family protein</fullName>
    </submittedName>
</protein>
<accession>A0A3M8AAX5</accession>
<evidence type="ECO:0000313" key="1">
    <source>
        <dbReference type="EMBL" id="RNB48399.1"/>
    </source>
</evidence>